<accession>A0A3M7PWX4</accession>
<dbReference type="EMBL" id="REGN01008415">
    <property type="protein sequence ID" value="RNA03617.1"/>
    <property type="molecule type" value="Genomic_DNA"/>
</dbReference>
<gene>
    <name evidence="1" type="ORF">BpHYR1_029278</name>
</gene>
<evidence type="ECO:0000313" key="1">
    <source>
        <dbReference type="EMBL" id="RNA03617.1"/>
    </source>
</evidence>
<reference evidence="1 2" key="1">
    <citation type="journal article" date="2018" name="Sci. Rep.">
        <title>Genomic signatures of local adaptation to the degree of environmental predictability in rotifers.</title>
        <authorList>
            <person name="Franch-Gras L."/>
            <person name="Hahn C."/>
            <person name="Garcia-Roger E.M."/>
            <person name="Carmona M.J."/>
            <person name="Serra M."/>
            <person name="Gomez A."/>
        </authorList>
    </citation>
    <scope>NUCLEOTIDE SEQUENCE [LARGE SCALE GENOMIC DNA]</scope>
    <source>
        <strain evidence="1">HYR1</strain>
    </source>
</reference>
<organism evidence="1 2">
    <name type="scientific">Brachionus plicatilis</name>
    <name type="common">Marine rotifer</name>
    <name type="synonym">Brachionus muelleri</name>
    <dbReference type="NCBI Taxonomy" id="10195"/>
    <lineage>
        <taxon>Eukaryota</taxon>
        <taxon>Metazoa</taxon>
        <taxon>Spiralia</taxon>
        <taxon>Gnathifera</taxon>
        <taxon>Rotifera</taxon>
        <taxon>Eurotatoria</taxon>
        <taxon>Monogononta</taxon>
        <taxon>Pseudotrocha</taxon>
        <taxon>Ploima</taxon>
        <taxon>Brachionidae</taxon>
        <taxon>Brachionus</taxon>
    </lineage>
</organism>
<dbReference type="Proteomes" id="UP000276133">
    <property type="component" value="Unassembled WGS sequence"/>
</dbReference>
<keyword evidence="2" id="KW-1185">Reference proteome</keyword>
<proteinExistence type="predicted"/>
<protein>
    <submittedName>
        <fullName evidence="1">Uncharacterized protein</fullName>
    </submittedName>
</protein>
<comment type="caution">
    <text evidence="1">The sequence shown here is derived from an EMBL/GenBank/DDBJ whole genome shotgun (WGS) entry which is preliminary data.</text>
</comment>
<dbReference type="AlphaFoldDB" id="A0A3M7PWX4"/>
<evidence type="ECO:0000313" key="2">
    <source>
        <dbReference type="Proteomes" id="UP000276133"/>
    </source>
</evidence>
<name>A0A3M7PWX4_BRAPC</name>
<sequence>MKCLFIKFWILDQTADYILAYYWIDFWIIVGKFVRLDVSKATFVLKEILFLHFGGILKLMINSKYHFNSKRTFAKENLIDLVVQRKGKESFNFSLFFQLIQQIISEHQHESSAGFDAIQSLRQLKK</sequence>